<dbReference type="EMBL" id="CP146612">
    <property type="protein sequence ID" value="WWX25373.1"/>
    <property type="molecule type" value="Genomic_DNA"/>
</dbReference>
<name>A0ABZ2J3A6_9CHLR</name>
<evidence type="ECO:0000313" key="2">
    <source>
        <dbReference type="Proteomes" id="UP001375370"/>
    </source>
</evidence>
<protein>
    <submittedName>
        <fullName evidence="1">DUF6088 family protein</fullName>
    </submittedName>
</protein>
<dbReference type="Pfam" id="PF19570">
    <property type="entry name" value="DUF6088"/>
    <property type="match status" value="1"/>
</dbReference>
<reference evidence="1 2" key="1">
    <citation type="submission" date="2024-03" db="EMBL/GenBank/DDBJ databases">
        <title>A Dehalogenimonas Isolated from Estuarine Sediments Dihaloeliminates Chlorinated Alkanes.</title>
        <authorList>
            <person name="Yang Y."/>
            <person name="Wang H."/>
        </authorList>
    </citation>
    <scope>NUCLEOTIDE SEQUENCE [LARGE SCALE GENOMIC DNA]</scope>
    <source>
        <strain evidence="1 2">W</strain>
    </source>
</reference>
<dbReference type="Proteomes" id="UP001375370">
    <property type="component" value="Chromosome"/>
</dbReference>
<evidence type="ECO:0000313" key="1">
    <source>
        <dbReference type="EMBL" id="WWX25373.1"/>
    </source>
</evidence>
<gene>
    <name evidence="1" type="ORF">V8247_09035</name>
</gene>
<accession>A0ABZ2J3A6</accession>
<sequence length="208" mass="23368">MNNETAKKIRQRIYGHGRGWVFIAKDFLDIASHENARKILSRLTTAGTIRRLMHGVYDYPRPSTLFDAPAAPDPYAIARAIARAHGWTIMPTGDTAANILGLSTQIPARYQYLSDGPTKHYEWDNGTLTFKHRTNKETTKLSGGTALLVQALKNIGESQIDNAVKNKIMAKLTPGEIKIALREAKYSTAWVYEIIKELDVKRRDVCIE</sequence>
<dbReference type="InterPro" id="IPR045738">
    <property type="entry name" value="DUF6088"/>
</dbReference>
<organism evidence="1 2">
    <name type="scientific">Candidatus Dehalogenimonas loeffleri</name>
    <dbReference type="NCBI Taxonomy" id="3127115"/>
    <lineage>
        <taxon>Bacteria</taxon>
        <taxon>Bacillati</taxon>
        <taxon>Chloroflexota</taxon>
        <taxon>Dehalococcoidia</taxon>
        <taxon>Dehalococcoidales</taxon>
        <taxon>Dehalococcoidaceae</taxon>
        <taxon>Dehalogenimonas</taxon>
    </lineage>
</organism>
<proteinExistence type="predicted"/>
<dbReference type="RefSeq" id="WP_338737513.1">
    <property type="nucleotide sequence ID" value="NZ_CP146612.1"/>
</dbReference>
<keyword evidence="2" id="KW-1185">Reference proteome</keyword>